<proteinExistence type="predicted"/>
<dbReference type="RefSeq" id="WP_128633144.1">
    <property type="nucleotide sequence ID" value="NZ_RRCN01000001.1"/>
</dbReference>
<comment type="caution">
    <text evidence="1">The sequence shown here is derived from an EMBL/GenBank/DDBJ whole genome shotgun (WGS) entry which is preliminary data.</text>
</comment>
<name>A0A3P3U6G4_9BACL</name>
<dbReference type="InterPro" id="IPR015942">
    <property type="entry name" value="Asp/Glu/hydantoin_racemase"/>
</dbReference>
<evidence type="ECO:0000313" key="2">
    <source>
        <dbReference type="Proteomes" id="UP000267017"/>
    </source>
</evidence>
<dbReference type="Gene3D" id="3.40.50.1860">
    <property type="match status" value="2"/>
</dbReference>
<gene>
    <name evidence="1" type="ORF">EHV15_22300</name>
</gene>
<reference evidence="1 2" key="1">
    <citation type="submission" date="2018-11" db="EMBL/GenBank/DDBJ databases">
        <title>Genome sequencing of Paenibacillus sp. KCOM 3021 (= ChDC PVNT-B20).</title>
        <authorList>
            <person name="Kook J.-K."/>
            <person name="Park S.-N."/>
            <person name="Lim Y.K."/>
        </authorList>
    </citation>
    <scope>NUCLEOTIDE SEQUENCE [LARGE SCALE GENOMIC DNA]</scope>
    <source>
        <strain evidence="1 2">KCOM 3021</strain>
    </source>
</reference>
<organism evidence="1 2">
    <name type="scientific">Paenibacillus oralis</name>
    <dbReference type="NCBI Taxonomy" id="2490856"/>
    <lineage>
        <taxon>Bacteria</taxon>
        <taxon>Bacillati</taxon>
        <taxon>Bacillota</taxon>
        <taxon>Bacilli</taxon>
        <taxon>Bacillales</taxon>
        <taxon>Paenibacillaceae</taxon>
        <taxon>Paenibacillus</taxon>
    </lineage>
</organism>
<dbReference type="AlphaFoldDB" id="A0A3P3U6G4"/>
<dbReference type="EMBL" id="RRCN01000001">
    <property type="protein sequence ID" value="RRJ65336.1"/>
    <property type="molecule type" value="Genomic_DNA"/>
</dbReference>
<protein>
    <submittedName>
        <fullName evidence="1">Hydantoin racemase</fullName>
    </submittedName>
</protein>
<evidence type="ECO:0000313" key="1">
    <source>
        <dbReference type="EMBL" id="RRJ65336.1"/>
    </source>
</evidence>
<accession>A0A3P3U6G4</accession>
<dbReference type="InterPro" id="IPR001920">
    <property type="entry name" value="Asp/Glu_race"/>
</dbReference>
<dbReference type="GO" id="GO:0047661">
    <property type="term" value="F:amino-acid racemase activity"/>
    <property type="evidence" value="ECO:0007669"/>
    <property type="project" value="InterPro"/>
</dbReference>
<sequence>MLGIIRVITLQDRRDAELHGELIRQKYGLDVRSACIPDQPNGVYDERTERLAVPKIIALAKRLADEGCTVIGISCAADPALEECRQALPVPVLGAGSCAAHLSLTQSTRVGVLTILQETPPLIRSILGDAYVGMDRPEGVTTTLDLRTDQGREAAFEAAQRLARRGARSIVLACTGFATIGFAAELKQRLGVTAFDPIASLGAAAVMAEQPNNGFSSFQH</sequence>
<dbReference type="OrthoDB" id="9791723at2"/>
<keyword evidence="2" id="KW-1185">Reference proteome</keyword>
<dbReference type="Proteomes" id="UP000267017">
    <property type="component" value="Unassembled WGS sequence"/>
</dbReference>
<dbReference type="Pfam" id="PF01177">
    <property type="entry name" value="Asp_Glu_race"/>
    <property type="match status" value="1"/>
</dbReference>